<dbReference type="PROSITE" id="PS00061">
    <property type="entry name" value="ADH_SHORT"/>
    <property type="match status" value="1"/>
</dbReference>
<evidence type="ECO:0000313" key="4">
    <source>
        <dbReference type="Proteomes" id="UP000005442"/>
    </source>
</evidence>
<dbReference type="InterPro" id="IPR002347">
    <property type="entry name" value="SDR_fam"/>
</dbReference>
<name>G8RGI7_MYCRN</name>
<reference evidence="3 4" key="1">
    <citation type="submission" date="2011-12" db="EMBL/GenBank/DDBJ databases">
        <title>Complete sequence of Mycobacterium rhodesiae NBB3.</title>
        <authorList>
            <consortium name="US DOE Joint Genome Institute"/>
            <person name="Lucas S."/>
            <person name="Han J."/>
            <person name="Lapidus A."/>
            <person name="Cheng J.-F."/>
            <person name="Goodwin L."/>
            <person name="Pitluck S."/>
            <person name="Peters L."/>
            <person name="Mikhailova N."/>
            <person name="Gu W."/>
            <person name="Detter J.C."/>
            <person name="Han C."/>
            <person name="Tapia R."/>
            <person name="Land M."/>
            <person name="Hauser L."/>
            <person name="Kyrpides N."/>
            <person name="Ivanova N."/>
            <person name="Pagani I."/>
            <person name="Mattes T."/>
            <person name="Holmes A."/>
            <person name="Rutledge P."/>
            <person name="Paulsen I."/>
            <person name="Coleman N."/>
            <person name="Woyke T."/>
        </authorList>
    </citation>
    <scope>NUCLEOTIDE SEQUENCE [LARGE SCALE GENOMIC DNA]</scope>
    <source>
        <strain evidence="3 4">NBB3</strain>
    </source>
</reference>
<gene>
    <name evidence="3" type="ordered locus">MycrhN_0106</name>
</gene>
<proteinExistence type="inferred from homology"/>
<evidence type="ECO:0000256" key="1">
    <source>
        <dbReference type="ARBA" id="ARBA00006484"/>
    </source>
</evidence>
<dbReference type="KEGG" id="mrh:MycrhN_0106"/>
<organism evidence="3 4">
    <name type="scientific">Mycolicibacterium rhodesiae (strain NBB3)</name>
    <name type="common">Mycobacterium rhodesiae</name>
    <dbReference type="NCBI Taxonomy" id="710685"/>
    <lineage>
        <taxon>Bacteria</taxon>
        <taxon>Bacillati</taxon>
        <taxon>Actinomycetota</taxon>
        <taxon>Actinomycetes</taxon>
        <taxon>Mycobacteriales</taxon>
        <taxon>Mycobacteriaceae</taxon>
        <taxon>Mycolicibacterium</taxon>
    </lineage>
</organism>
<comment type="similarity">
    <text evidence="1">Belongs to the short-chain dehydrogenases/reductases (SDR) family.</text>
</comment>
<accession>G8RGI7</accession>
<dbReference type="STRING" id="710685.MycrhN_0106"/>
<dbReference type="PATRIC" id="fig|710685.3.peg.109"/>
<dbReference type="AlphaFoldDB" id="G8RGI7"/>
<dbReference type="Proteomes" id="UP000005442">
    <property type="component" value="Chromosome"/>
</dbReference>
<keyword evidence="2" id="KW-0560">Oxidoreductase</keyword>
<dbReference type="InterPro" id="IPR020904">
    <property type="entry name" value="Sc_DH/Rdtase_CS"/>
</dbReference>
<dbReference type="PRINTS" id="PR00081">
    <property type="entry name" value="GDHRDH"/>
</dbReference>
<dbReference type="SUPFAM" id="SSF51735">
    <property type="entry name" value="NAD(P)-binding Rossmann-fold domains"/>
    <property type="match status" value="1"/>
</dbReference>
<evidence type="ECO:0000256" key="2">
    <source>
        <dbReference type="ARBA" id="ARBA00023002"/>
    </source>
</evidence>
<dbReference type="RefSeq" id="WP_014208576.1">
    <property type="nucleotide sequence ID" value="NC_016604.1"/>
</dbReference>
<dbReference type="HOGENOM" id="CLU_010194_1_0_11"/>
<keyword evidence="4" id="KW-1185">Reference proteome</keyword>
<evidence type="ECO:0008006" key="5">
    <source>
        <dbReference type="Google" id="ProtNLM"/>
    </source>
</evidence>
<evidence type="ECO:0000313" key="3">
    <source>
        <dbReference type="EMBL" id="AEV70756.1"/>
    </source>
</evidence>
<dbReference type="GO" id="GO:0016616">
    <property type="term" value="F:oxidoreductase activity, acting on the CH-OH group of donors, NAD or NADP as acceptor"/>
    <property type="evidence" value="ECO:0007669"/>
    <property type="project" value="TreeGrafter"/>
</dbReference>
<dbReference type="InterPro" id="IPR036291">
    <property type="entry name" value="NAD(P)-bd_dom_sf"/>
</dbReference>
<dbReference type="PRINTS" id="PR00080">
    <property type="entry name" value="SDRFAMILY"/>
</dbReference>
<sequence length="259" mass="27332">MRPSRDAGRLAGRVALVTGAGQGIGQGIAYALAAEGASIAAIDVRPGGCEETVAECRRRGVEAISVTADVGNRAEVDAAVSEVVAHFGSVEILVNNAHAFELGIFLEHTTDEHMERSWRSATMGTLYCMQACLPVMRQRGGGKILNIGSGSALDGDAGAASYVTAKEAVRALTRVGAREWGQYGIYVNTLCPFARSPRWDDFAAAHPGRVEKQAAALPLRRAPGDPELDIGRAAVFLLSDDASYVTGQTLFVEGGRMRT</sequence>
<dbReference type="OrthoDB" id="4380821at2"/>
<dbReference type="CDD" id="cd05233">
    <property type="entry name" value="SDR_c"/>
    <property type="match status" value="1"/>
</dbReference>
<dbReference type="PANTHER" id="PTHR42760">
    <property type="entry name" value="SHORT-CHAIN DEHYDROGENASES/REDUCTASES FAMILY MEMBER"/>
    <property type="match status" value="1"/>
</dbReference>
<dbReference type="FunFam" id="3.40.50.720:FF:000084">
    <property type="entry name" value="Short-chain dehydrogenase reductase"/>
    <property type="match status" value="1"/>
</dbReference>
<protein>
    <recommendedName>
        <fullName evidence="5">Short-chain dehydrogenase</fullName>
    </recommendedName>
</protein>
<dbReference type="Pfam" id="PF13561">
    <property type="entry name" value="adh_short_C2"/>
    <property type="match status" value="1"/>
</dbReference>
<dbReference type="eggNOG" id="COG1028">
    <property type="taxonomic scope" value="Bacteria"/>
</dbReference>
<dbReference type="EMBL" id="CP003169">
    <property type="protein sequence ID" value="AEV70756.1"/>
    <property type="molecule type" value="Genomic_DNA"/>
</dbReference>
<dbReference type="Gene3D" id="3.40.50.720">
    <property type="entry name" value="NAD(P)-binding Rossmann-like Domain"/>
    <property type="match status" value="1"/>
</dbReference>